<name>A0A329SUB1_9STRA</name>
<feature type="compositionally biased region" description="Acidic residues" evidence="1">
    <location>
        <begin position="371"/>
        <end position="384"/>
    </location>
</feature>
<dbReference type="Proteomes" id="UP000251314">
    <property type="component" value="Unassembled WGS sequence"/>
</dbReference>
<feature type="compositionally biased region" description="Polar residues" evidence="1">
    <location>
        <begin position="334"/>
        <end position="345"/>
    </location>
</feature>
<organism evidence="2 3">
    <name type="scientific">Phytophthora cactorum</name>
    <dbReference type="NCBI Taxonomy" id="29920"/>
    <lineage>
        <taxon>Eukaryota</taxon>
        <taxon>Sar</taxon>
        <taxon>Stramenopiles</taxon>
        <taxon>Oomycota</taxon>
        <taxon>Peronosporomycetes</taxon>
        <taxon>Peronosporales</taxon>
        <taxon>Peronosporaceae</taxon>
        <taxon>Phytophthora</taxon>
    </lineage>
</organism>
<dbReference type="VEuPathDB" id="FungiDB:PC110_g4275"/>
<evidence type="ECO:0000313" key="2">
    <source>
        <dbReference type="EMBL" id="RAW39506.1"/>
    </source>
</evidence>
<protein>
    <submittedName>
        <fullName evidence="2">Uncharacterized protein</fullName>
    </submittedName>
</protein>
<dbReference type="AlphaFoldDB" id="A0A329SUB1"/>
<comment type="caution">
    <text evidence="2">The sequence shown here is derived from an EMBL/GenBank/DDBJ whole genome shotgun (WGS) entry which is preliminary data.</text>
</comment>
<accession>A0A329SUB1</accession>
<evidence type="ECO:0000256" key="1">
    <source>
        <dbReference type="SAM" id="MobiDB-lite"/>
    </source>
</evidence>
<gene>
    <name evidence="2" type="ORF">PC110_g4275</name>
</gene>
<dbReference type="OrthoDB" id="105949at2759"/>
<dbReference type="EMBL" id="MJFZ01000065">
    <property type="protein sequence ID" value="RAW39506.1"/>
    <property type="molecule type" value="Genomic_DNA"/>
</dbReference>
<evidence type="ECO:0000313" key="3">
    <source>
        <dbReference type="Proteomes" id="UP000251314"/>
    </source>
</evidence>
<keyword evidence="3" id="KW-1185">Reference proteome</keyword>
<feature type="compositionally biased region" description="Basic and acidic residues" evidence="1">
    <location>
        <begin position="356"/>
        <end position="370"/>
    </location>
</feature>
<reference evidence="2 3" key="1">
    <citation type="submission" date="2018-01" db="EMBL/GenBank/DDBJ databases">
        <title>Draft genome of the strawberry crown rot pathogen Phytophthora cactorum.</title>
        <authorList>
            <person name="Armitage A.D."/>
            <person name="Lysoe E."/>
            <person name="Nellist C.F."/>
            <person name="Harrison R.J."/>
            <person name="Brurberg M.B."/>
        </authorList>
    </citation>
    <scope>NUCLEOTIDE SEQUENCE [LARGE SCALE GENOMIC DNA]</scope>
    <source>
        <strain evidence="2 3">10300</strain>
    </source>
</reference>
<proteinExistence type="predicted"/>
<sequence>MTNTLPACTGVFMRAHCPHPRLFEEEYKRCFPHCCPHHVDRSYCGSSLEVVLRFGSESDEQDSRSFAPFDIANVLVFARFEVDGKPLSGLYSLRYLRSVSQSEANPEGSWIEGVRQTTADRQQHSQQLQPPSRSANSQENTQPESATFVLNGQAYAKWYYHWGSGANKIQRATKHVLKAYVFYQTRALGSVQAQPRSVEQDQARDETLELLYVVTSPPFTVVSYRRAPLDASTGLVGPGTDATSMVPHYATDTAHPVDSRLRSLVQHQISRAFQEYNQQQRQRGGSLDEPMCILNDQDENRVRSEVRGPLDRYRQLQEREGLRFRLLTPEHAAQSGSSLHRQIQTRGPRLVFDSTTRGDDHQHWRDTSKDEGEEFRDEKDEDDTRGDAAPHSLAPIWTASDSEAKVSGPVGVPPSTTDPIRHAEQAANIALRRFKLQQQQFDSHQHELQQLTDLAIIHYFASRVTTNNAGSLVDLEVVFTLAISQHWRYASSGATHLARLLLSIAKGERSHDPTVARSISGRDQLMLVLAEVCVWAFSPGNIELVQSLLAACHPLLLENVSSGGSGAVDDGKELCAAFLECVGRCWGALDRFLQSPRATQTIRSVRELSDAVLGVVYSDPELERLRSGLRTMLQRPTIVLEDSKENMSAGSDAYEAVIPRCNLAGWQSFVAQVREGYLRDQYSGRASPWSPMQGTSRWTADWLLQPDSLSVTPCVGRASDRTQGGNLTQAGGLADQDIPSMWTSCLALSQLLHLKLAVAGDPLHTLYVQAEPSVLYGYNAWLRLICDGRVRVASVAPNGLTSLMGSGFGGDYVAYRLEQQESSNYSICVVFYWWPGGGTQKDRLTAFRSGLTLKTAASAAFMEVHMELERGFVERQAIAAAEFPELELWSPTERVQAVASWEPWLSIEGIYARKGGS</sequence>
<feature type="region of interest" description="Disordered" evidence="1">
    <location>
        <begin position="332"/>
        <end position="418"/>
    </location>
</feature>
<feature type="region of interest" description="Disordered" evidence="1">
    <location>
        <begin position="117"/>
        <end position="143"/>
    </location>
</feature>